<keyword evidence="3" id="KW-1185">Reference proteome</keyword>
<gene>
    <name evidence="2" type="ORF">Cba03nite_59050</name>
</gene>
<dbReference type="EMBL" id="BONF01000038">
    <property type="protein sequence ID" value="GIF84556.1"/>
    <property type="molecule type" value="Genomic_DNA"/>
</dbReference>
<evidence type="ECO:0000313" key="3">
    <source>
        <dbReference type="Proteomes" id="UP000601223"/>
    </source>
</evidence>
<accession>A0A8J3JPH6</accession>
<evidence type="ECO:0000313" key="2">
    <source>
        <dbReference type="EMBL" id="GIF84556.1"/>
    </source>
</evidence>
<proteinExistence type="predicted"/>
<feature type="region of interest" description="Disordered" evidence="1">
    <location>
        <begin position="72"/>
        <end position="99"/>
    </location>
</feature>
<sequence length="99" mass="10901">MHGSLRAGDEWHRVWRHSTGGGAAPNGLDLPRVAPQRCMGDGSAPRVTAGRGWDKRVVACVAIRAPLKDPLGTGRRLRVRTGQNPDPVVDRHGFPWRRH</sequence>
<protein>
    <submittedName>
        <fullName evidence="2">Uncharacterized protein</fullName>
    </submittedName>
</protein>
<comment type="caution">
    <text evidence="2">The sequence shown here is derived from an EMBL/GenBank/DDBJ whole genome shotgun (WGS) entry which is preliminary data.</text>
</comment>
<dbReference type="AlphaFoldDB" id="A0A8J3JPH6"/>
<evidence type="ECO:0000256" key="1">
    <source>
        <dbReference type="SAM" id="MobiDB-lite"/>
    </source>
</evidence>
<reference evidence="2 3" key="1">
    <citation type="submission" date="2021-01" db="EMBL/GenBank/DDBJ databases">
        <title>Whole genome shotgun sequence of Catellatospora bangladeshensis NBRC 107357.</title>
        <authorList>
            <person name="Komaki H."/>
            <person name="Tamura T."/>
        </authorList>
    </citation>
    <scope>NUCLEOTIDE SEQUENCE [LARGE SCALE GENOMIC DNA]</scope>
    <source>
        <strain evidence="2 3">NBRC 107357</strain>
    </source>
</reference>
<organism evidence="2 3">
    <name type="scientific">Catellatospora bangladeshensis</name>
    <dbReference type="NCBI Taxonomy" id="310355"/>
    <lineage>
        <taxon>Bacteria</taxon>
        <taxon>Bacillati</taxon>
        <taxon>Actinomycetota</taxon>
        <taxon>Actinomycetes</taxon>
        <taxon>Micromonosporales</taxon>
        <taxon>Micromonosporaceae</taxon>
        <taxon>Catellatospora</taxon>
    </lineage>
</organism>
<dbReference type="Proteomes" id="UP000601223">
    <property type="component" value="Unassembled WGS sequence"/>
</dbReference>
<name>A0A8J3JPH6_9ACTN</name>